<accession>B8HE32</accession>
<dbReference type="KEGG" id="ach:Achl_1073"/>
<evidence type="ECO:0000313" key="3">
    <source>
        <dbReference type="Proteomes" id="UP000002505"/>
    </source>
</evidence>
<dbReference type="STRING" id="452863.Achl_1073"/>
<name>B8HE32_PSECP</name>
<dbReference type="Pfam" id="PF13576">
    <property type="entry name" value="Pentapeptide_3"/>
    <property type="match status" value="1"/>
</dbReference>
<keyword evidence="3" id="KW-1185">Reference proteome</keyword>
<reference evidence="2" key="1">
    <citation type="submission" date="2009-01" db="EMBL/GenBank/DDBJ databases">
        <title>Complete sequence of chromosome of Arthrobacter chlorophenolicus A6.</title>
        <authorList>
            <consortium name="US DOE Joint Genome Institute"/>
            <person name="Lucas S."/>
            <person name="Copeland A."/>
            <person name="Lapidus A."/>
            <person name="Glavina del Rio T."/>
            <person name="Tice H."/>
            <person name="Bruce D."/>
            <person name="Goodwin L."/>
            <person name="Pitluck S."/>
            <person name="Goltsman E."/>
            <person name="Clum A."/>
            <person name="Larimer F."/>
            <person name="Land M."/>
            <person name="Hauser L."/>
            <person name="Kyrpides N."/>
            <person name="Mikhailova N."/>
            <person name="Jansson J."/>
            <person name="Richardson P."/>
        </authorList>
    </citation>
    <scope>NUCLEOTIDE SEQUENCE [LARGE SCALE GENOMIC DNA]</scope>
    <source>
        <strain evidence="2">A6</strain>
    </source>
</reference>
<keyword evidence="1" id="KW-0472">Membrane</keyword>
<dbReference type="eggNOG" id="COG1357">
    <property type="taxonomic scope" value="Bacteria"/>
</dbReference>
<feature type="transmembrane region" description="Helical" evidence="1">
    <location>
        <begin position="6"/>
        <end position="26"/>
    </location>
</feature>
<dbReference type="AlphaFoldDB" id="B8HE32"/>
<feature type="transmembrane region" description="Helical" evidence="1">
    <location>
        <begin position="47"/>
        <end position="67"/>
    </location>
</feature>
<keyword evidence="1" id="KW-1133">Transmembrane helix</keyword>
<evidence type="ECO:0000313" key="2">
    <source>
        <dbReference type="EMBL" id="ACL39067.1"/>
    </source>
</evidence>
<dbReference type="Proteomes" id="UP000002505">
    <property type="component" value="Chromosome"/>
</dbReference>
<organism evidence="2 3">
    <name type="scientific">Pseudarthrobacter chlorophenolicus (strain ATCC 700700 / DSM 12829 / CIP 107037 / JCM 12360 / KCTC 9906 / NCIMB 13794 / A6)</name>
    <name type="common">Arthrobacter chlorophenolicus</name>
    <dbReference type="NCBI Taxonomy" id="452863"/>
    <lineage>
        <taxon>Bacteria</taxon>
        <taxon>Bacillati</taxon>
        <taxon>Actinomycetota</taxon>
        <taxon>Actinomycetes</taxon>
        <taxon>Micrococcales</taxon>
        <taxon>Micrococcaceae</taxon>
        <taxon>Pseudarthrobacter</taxon>
    </lineage>
</organism>
<protein>
    <recommendedName>
        <fullName evidence="4">Pentapeptide repeat protein</fullName>
    </recommendedName>
</protein>
<evidence type="ECO:0008006" key="4">
    <source>
        <dbReference type="Google" id="ProtNLM"/>
    </source>
</evidence>
<evidence type="ECO:0000256" key="1">
    <source>
        <dbReference type="SAM" id="Phobius"/>
    </source>
</evidence>
<dbReference type="RefSeq" id="WP_015936290.1">
    <property type="nucleotide sequence ID" value="NC_011886.1"/>
</dbReference>
<dbReference type="Gene3D" id="2.160.20.80">
    <property type="entry name" value="E3 ubiquitin-protein ligase SopA"/>
    <property type="match status" value="1"/>
</dbReference>
<dbReference type="OrthoDB" id="8440251at2"/>
<proteinExistence type="predicted"/>
<dbReference type="EMBL" id="CP001341">
    <property type="protein sequence ID" value="ACL39067.1"/>
    <property type="molecule type" value="Genomic_DNA"/>
</dbReference>
<feature type="transmembrane region" description="Helical" evidence="1">
    <location>
        <begin position="97"/>
        <end position="118"/>
    </location>
</feature>
<gene>
    <name evidence="2" type="ordered locus">Achl_1073</name>
</gene>
<keyword evidence="1" id="KW-0812">Transmembrane</keyword>
<dbReference type="HOGENOM" id="CLU_588815_0_0_11"/>
<sequence length="464" mass="50725">MFNFLSTPVGVGVLVTATISALCLIWGSLSAEQPPGHARKRFRTLPLMILVAAGCSSLFLIFFALAFGSSEFLASPSSPDIKAQESSGATPAAGLRIAPITVAAGLFGGVLFIAFTVLKYRSHVQADEKLRIEQRASQLETADHFSGRFAQAAEMMGSERAATRMGGVYALAALADEWEENRQQCVDLLCGYLRTPMQRSLPTSSSQQASAQKIELPPPASIPRFMVPEPAEQSTPTLGLVQKYRQARADLASQYKRAAVDELAIRRAVLSSIARGTKRPLEDKSSWSKMSFDFGECFLPSVDLADCQFLERVNFNAVTFISSVDMRRAHFAQQAQFTGCYFNHNATFTGVTFAKGVSFRAAQFNLNADFTGASFGGAMLFAHVEFKKDPAFSRASLARRTGRPFKSQLLANWHGATFAESKSACPDLDNSIWKLFSIVQRDCRIICEQPHPDRPLGIPHEAPL</sequence>
<dbReference type="InterPro" id="IPR001646">
    <property type="entry name" value="5peptide_repeat"/>
</dbReference>